<dbReference type="InterPro" id="IPR010827">
    <property type="entry name" value="BamA/TamA_POTRA"/>
</dbReference>
<dbReference type="Pfam" id="PF07244">
    <property type="entry name" value="POTRA"/>
    <property type="match status" value="1"/>
</dbReference>
<dbReference type="Gene3D" id="3.10.20.310">
    <property type="entry name" value="membrane protein fhac"/>
    <property type="match status" value="1"/>
</dbReference>
<accession>A0ABN1MJ56</accession>
<evidence type="ECO:0000313" key="7">
    <source>
        <dbReference type="EMBL" id="GAA0873247.1"/>
    </source>
</evidence>
<comment type="caution">
    <text evidence="7">The sequence shown here is derived from an EMBL/GenBank/DDBJ whole genome shotgun (WGS) entry which is preliminary data.</text>
</comment>
<evidence type="ECO:0000256" key="1">
    <source>
        <dbReference type="ARBA" id="ARBA00004370"/>
    </source>
</evidence>
<protein>
    <submittedName>
        <fullName evidence="7">BamA/TamA family outer membrane protein</fullName>
    </submittedName>
</protein>
<keyword evidence="2" id="KW-1134">Transmembrane beta strand</keyword>
<feature type="domain" description="POTRA" evidence="6">
    <location>
        <begin position="135"/>
        <end position="184"/>
    </location>
</feature>
<dbReference type="PANTHER" id="PTHR12815:SF18">
    <property type="entry name" value="SORTING AND ASSEMBLY MACHINERY COMPONENT 50 HOMOLOG"/>
    <property type="match status" value="1"/>
</dbReference>
<evidence type="ECO:0000259" key="5">
    <source>
        <dbReference type="Pfam" id="PF01103"/>
    </source>
</evidence>
<proteinExistence type="predicted"/>
<dbReference type="InterPro" id="IPR039910">
    <property type="entry name" value="D15-like"/>
</dbReference>
<dbReference type="PANTHER" id="PTHR12815">
    <property type="entry name" value="SORTING AND ASSEMBLY MACHINERY SAMM50 PROTEIN FAMILY MEMBER"/>
    <property type="match status" value="1"/>
</dbReference>
<comment type="subcellular location">
    <subcellularLocation>
        <location evidence="1">Membrane</location>
    </subcellularLocation>
</comment>
<organism evidence="7 8">
    <name type="scientific">Gangjinia marincola</name>
    <dbReference type="NCBI Taxonomy" id="578463"/>
    <lineage>
        <taxon>Bacteria</taxon>
        <taxon>Pseudomonadati</taxon>
        <taxon>Bacteroidota</taxon>
        <taxon>Flavobacteriia</taxon>
        <taxon>Flavobacteriales</taxon>
        <taxon>Flavobacteriaceae</taxon>
        <taxon>Gangjinia</taxon>
    </lineage>
</organism>
<evidence type="ECO:0000256" key="4">
    <source>
        <dbReference type="ARBA" id="ARBA00023136"/>
    </source>
</evidence>
<evidence type="ECO:0000256" key="2">
    <source>
        <dbReference type="ARBA" id="ARBA00022452"/>
    </source>
</evidence>
<evidence type="ECO:0000259" key="6">
    <source>
        <dbReference type="Pfam" id="PF07244"/>
    </source>
</evidence>
<dbReference type="InterPro" id="IPR000184">
    <property type="entry name" value="Bac_surfAg_D15"/>
</dbReference>
<reference evidence="7 8" key="1">
    <citation type="journal article" date="2019" name="Int. J. Syst. Evol. Microbiol.">
        <title>The Global Catalogue of Microorganisms (GCM) 10K type strain sequencing project: providing services to taxonomists for standard genome sequencing and annotation.</title>
        <authorList>
            <consortium name="The Broad Institute Genomics Platform"/>
            <consortium name="The Broad Institute Genome Sequencing Center for Infectious Disease"/>
            <person name="Wu L."/>
            <person name="Ma J."/>
        </authorList>
    </citation>
    <scope>NUCLEOTIDE SEQUENCE [LARGE SCALE GENOMIC DNA]</scope>
    <source>
        <strain evidence="7 8">JCM 16082</strain>
    </source>
</reference>
<name>A0ABN1MJ56_9FLAO</name>
<dbReference type="Proteomes" id="UP001500507">
    <property type="component" value="Unassembled WGS sequence"/>
</dbReference>
<keyword evidence="4" id="KW-0472">Membrane</keyword>
<keyword evidence="3" id="KW-0812">Transmembrane</keyword>
<dbReference type="Gene3D" id="2.40.160.50">
    <property type="entry name" value="membrane protein fhac: a member of the omp85/tpsb transporter family"/>
    <property type="match status" value="1"/>
</dbReference>
<keyword evidence="8" id="KW-1185">Reference proteome</keyword>
<sequence>MNNDSLLKRFSAKILLLAVIVILVQSCNAVKKLDDDEYLLTKNTILENGDKVTDYGINSQLSLKPNAGIGFFPLKLFLFNEAKKNPDSLFNEWLYRKPKRPDRLNSLISQKQVKRLGVIYRNWNEFKRTSGQAPSIISDEAAQNSANRLKEWYYNHGWFDAAVDYTIEYKEDQRGSIDYNIDTGKPYVIDSISRAIESSVADSIYSSAKRKSFIKEDTQYKTLDFNIERDRITTLFRNNGLYHFDQEAIKFEADTIQTGNKIDVKLIVDNRSITRGDSTFTVPYKVHKISEVNVFTDYSFENRNKFLTDTTSYEGYNFYAYNGIKYTPKSLTDVLFIKKGDVYADLNRTLTAQRIAELRTFNLSYGNIIYQPDPRDSTGTKLISNIFLEPRKRFGASVNFDVSRSNIQDLGIALGGSVLVRNVFNRLETLELSGRGSFGSSDDAATSSQDRFFNISEIGADLTLSIPRILFPINTEKFIKKSMSPFTQVSTGVSSQQNIGLDKRNVTGRFSYNWKPKPILRLNFDLVNLQYVRNLNVENYFNVYTNSFTRLNEIAAENFESINESYFKTDETGELEDPLELSIPFGTSSLLSDFENELLSGLTNDEEQTLNTIDERRDRLTEDNFILASNFSYLKNTRRGINDEDYSRFRAQFELAGNSLALLAPLIGLEQNQDETYDLFGVQFSQYAKLELDFIKHWEIGEQQVIAVRALGGLALPYGNSNSIPFARSFFAGGPNDNRGWQAYTLGPGSTGGPDEFNEANMKLAFNAEYRFNLFGSFNLGLFTDIGNIWNIYDNVDDTEAVFDSFTDLKELAIGSGFGIRYDVNIFVIRADAGFKTYEPGREGNQWFANYNFANTVYHFGINYPF</sequence>
<evidence type="ECO:0000313" key="8">
    <source>
        <dbReference type="Proteomes" id="UP001500507"/>
    </source>
</evidence>
<feature type="domain" description="Bacterial surface antigen (D15)" evidence="5">
    <location>
        <begin position="568"/>
        <end position="844"/>
    </location>
</feature>
<dbReference type="EMBL" id="BAAAFG010000016">
    <property type="protein sequence ID" value="GAA0873247.1"/>
    <property type="molecule type" value="Genomic_DNA"/>
</dbReference>
<dbReference type="Pfam" id="PF01103">
    <property type="entry name" value="Omp85"/>
    <property type="match status" value="1"/>
</dbReference>
<evidence type="ECO:0000256" key="3">
    <source>
        <dbReference type="ARBA" id="ARBA00022692"/>
    </source>
</evidence>
<gene>
    <name evidence="7" type="ORF">GCM10009117_23940</name>
</gene>